<name>A0ABR3A902_9AGAR</name>
<evidence type="ECO:0000313" key="3">
    <source>
        <dbReference type="Proteomes" id="UP001437256"/>
    </source>
</evidence>
<sequence>MALRMVFNPDTLKRDEQPEIIRLCNLAWKHPALTSSTEAVVYSAPSPRGRVWWHVTENDTREHITVRYNRRANRAHVYRDGTVNVSPQKPLRMKLKEDSGNTEDEEEYESVSELSGEEFSDDDGSE</sequence>
<evidence type="ECO:0000313" key="2">
    <source>
        <dbReference type="EMBL" id="KAL0069444.1"/>
    </source>
</evidence>
<feature type="compositionally biased region" description="Acidic residues" evidence="1">
    <location>
        <begin position="100"/>
        <end position="126"/>
    </location>
</feature>
<comment type="caution">
    <text evidence="2">The sequence shown here is derived from an EMBL/GenBank/DDBJ whole genome shotgun (WGS) entry which is preliminary data.</text>
</comment>
<reference evidence="2 3" key="1">
    <citation type="submission" date="2024-05" db="EMBL/GenBank/DDBJ databases">
        <title>A draft genome resource for the thread blight pathogen Marasmius tenuissimus strain MS-2.</title>
        <authorList>
            <person name="Yulfo-Soto G.E."/>
            <person name="Baruah I.K."/>
            <person name="Amoako-Attah I."/>
            <person name="Bukari Y."/>
            <person name="Meinhardt L.W."/>
            <person name="Bailey B.A."/>
            <person name="Cohen S.P."/>
        </authorList>
    </citation>
    <scope>NUCLEOTIDE SEQUENCE [LARGE SCALE GENOMIC DNA]</scope>
    <source>
        <strain evidence="2 3">MS-2</strain>
    </source>
</reference>
<accession>A0ABR3A902</accession>
<feature type="region of interest" description="Disordered" evidence="1">
    <location>
        <begin position="79"/>
        <end position="126"/>
    </location>
</feature>
<dbReference type="Proteomes" id="UP001437256">
    <property type="component" value="Unassembled WGS sequence"/>
</dbReference>
<protein>
    <submittedName>
        <fullName evidence="2">Uncharacterized protein</fullName>
    </submittedName>
</protein>
<gene>
    <name evidence="2" type="ORF">AAF712_003469</name>
</gene>
<organism evidence="2 3">
    <name type="scientific">Marasmius tenuissimus</name>
    <dbReference type="NCBI Taxonomy" id="585030"/>
    <lineage>
        <taxon>Eukaryota</taxon>
        <taxon>Fungi</taxon>
        <taxon>Dikarya</taxon>
        <taxon>Basidiomycota</taxon>
        <taxon>Agaricomycotina</taxon>
        <taxon>Agaricomycetes</taxon>
        <taxon>Agaricomycetidae</taxon>
        <taxon>Agaricales</taxon>
        <taxon>Marasmiineae</taxon>
        <taxon>Marasmiaceae</taxon>
        <taxon>Marasmius</taxon>
    </lineage>
</organism>
<proteinExistence type="predicted"/>
<dbReference type="EMBL" id="JBBXMP010000012">
    <property type="protein sequence ID" value="KAL0069444.1"/>
    <property type="molecule type" value="Genomic_DNA"/>
</dbReference>
<evidence type="ECO:0000256" key="1">
    <source>
        <dbReference type="SAM" id="MobiDB-lite"/>
    </source>
</evidence>
<keyword evidence="3" id="KW-1185">Reference proteome</keyword>